<organism evidence="3 4">
    <name type="scientific">Methylobacterium terricola</name>
    <dbReference type="NCBI Taxonomy" id="2583531"/>
    <lineage>
        <taxon>Bacteria</taxon>
        <taxon>Pseudomonadati</taxon>
        <taxon>Pseudomonadota</taxon>
        <taxon>Alphaproteobacteria</taxon>
        <taxon>Hyphomicrobiales</taxon>
        <taxon>Methylobacteriaceae</taxon>
        <taxon>Methylobacterium</taxon>
    </lineage>
</organism>
<dbReference type="SUPFAM" id="SSF53335">
    <property type="entry name" value="S-adenosyl-L-methionine-dependent methyltransferases"/>
    <property type="match status" value="1"/>
</dbReference>
<evidence type="ECO:0000313" key="3">
    <source>
        <dbReference type="EMBL" id="TNC07794.1"/>
    </source>
</evidence>
<comment type="caution">
    <text evidence="3">The sequence shown here is derived from an EMBL/GenBank/DDBJ whole genome shotgun (WGS) entry which is preliminary data.</text>
</comment>
<feature type="compositionally biased region" description="Basic and acidic residues" evidence="1">
    <location>
        <begin position="291"/>
        <end position="304"/>
    </location>
</feature>
<feature type="region of interest" description="Disordered" evidence="1">
    <location>
        <begin position="283"/>
        <end position="311"/>
    </location>
</feature>
<keyword evidence="3" id="KW-0808">Transferase</keyword>
<feature type="domain" description="Methyltransferase" evidence="2">
    <location>
        <begin position="43"/>
        <end position="101"/>
    </location>
</feature>
<sequence length="311" mass="31998">MTGFSPDWLALREPADHAARDPGLVATLARVLGSRIADVPVRVVDLGCGTGSNLRALAPHLGPAQDWTLVDHDPALLAAARERLAAWAEGAREDGDALVLQHGGVRIAVRLRALDLAADPAAALGERPDLVTAAALFDLVSEEWITVVAEAVAGRGAAFYTALTYDGQESWHPPDPDDGAIHAAFLHHQAGDKGFGPAAGPGATAVLDAAFRRHGYTVETAASPWRLGPDEAALVHELAEGTARAAAETGPVSKAEAAAWGACRQAPGTAAVIGHRDLLAVPAGSAGATESRSEIETSDPHPESGRVTALA</sequence>
<dbReference type="GO" id="GO:0032259">
    <property type="term" value="P:methylation"/>
    <property type="evidence" value="ECO:0007669"/>
    <property type="project" value="UniProtKB-KW"/>
</dbReference>
<dbReference type="InterPro" id="IPR029063">
    <property type="entry name" value="SAM-dependent_MTases_sf"/>
</dbReference>
<dbReference type="RefSeq" id="WP_139039914.1">
    <property type="nucleotide sequence ID" value="NZ_VDDA01000030.1"/>
</dbReference>
<proteinExistence type="predicted"/>
<dbReference type="EMBL" id="VDDA01000030">
    <property type="protein sequence ID" value="TNC07794.1"/>
    <property type="molecule type" value="Genomic_DNA"/>
</dbReference>
<dbReference type="GO" id="GO:0008168">
    <property type="term" value="F:methyltransferase activity"/>
    <property type="evidence" value="ECO:0007669"/>
    <property type="project" value="UniProtKB-KW"/>
</dbReference>
<accession>A0A5C4L810</accession>
<dbReference type="Proteomes" id="UP000305267">
    <property type="component" value="Unassembled WGS sequence"/>
</dbReference>
<keyword evidence="3" id="KW-0489">Methyltransferase</keyword>
<gene>
    <name evidence="3" type="ORF">FF100_31115</name>
</gene>
<evidence type="ECO:0000313" key="4">
    <source>
        <dbReference type="Proteomes" id="UP000305267"/>
    </source>
</evidence>
<dbReference type="OrthoDB" id="7273451at2"/>
<keyword evidence="4" id="KW-1185">Reference proteome</keyword>
<protein>
    <submittedName>
        <fullName evidence="3">Methyltransferase domain-containing protein</fullName>
    </submittedName>
</protein>
<dbReference type="AlphaFoldDB" id="A0A5C4L810"/>
<dbReference type="Pfam" id="PF13649">
    <property type="entry name" value="Methyltransf_25"/>
    <property type="match status" value="1"/>
</dbReference>
<name>A0A5C4L810_9HYPH</name>
<evidence type="ECO:0000259" key="2">
    <source>
        <dbReference type="Pfam" id="PF13649"/>
    </source>
</evidence>
<reference evidence="3 4" key="1">
    <citation type="submission" date="2019-06" db="EMBL/GenBank/DDBJ databases">
        <title>Genome of Methylobacterium sp. 17Sr1-39.</title>
        <authorList>
            <person name="Seo T."/>
        </authorList>
    </citation>
    <scope>NUCLEOTIDE SEQUENCE [LARGE SCALE GENOMIC DNA]</scope>
    <source>
        <strain evidence="3 4">17Sr1-39</strain>
    </source>
</reference>
<dbReference type="InterPro" id="IPR041698">
    <property type="entry name" value="Methyltransf_25"/>
</dbReference>
<dbReference type="Gene3D" id="3.40.50.150">
    <property type="entry name" value="Vaccinia Virus protein VP39"/>
    <property type="match status" value="1"/>
</dbReference>
<evidence type="ECO:0000256" key="1">
    <source>
        <dbReference type="SAM" id="MobiDB-lite"/>
    </source>
</evidence>